<dbReference type="Proteomes" id="UP000304953">
    <property type="component" value="Unassembled WGS sequence"/>
</dbReference>
<comment type="caution">
    <text evidence="1">The sequence shown here is derived from an EMBL/GenBank/DDBJ whole genome shotgun (WGS) entry which is preliminary data.</text>
</comment>
<gene>
    <name evidence="1" type="ORF">E5329_14475</name>
</gene>
<name>A0AC61RUL5_9FIRM</name>
<evidence type="ECO:0000313" key="1">
    <source>
        <dbReference type="EMBL" id="TGY95494.1"/>
    </source>
</evidence>
<reference evidence="1" key="1">
    <citation type="submission" date="2019-04" db="EMBL/GenBank/DDBJ databases">
        <title>Microbes associate with the intestines of laboratory mice.</title>
        <authorList>
            <person name="Navarre W."/>
            <person name="Wong E."/>
            <person name="Huang K."/>
            <person name="Tropini C."/>
            <person name="Ng K."/>
            <person name="Yu B."/>
        </authorList>
    </citation>
    <scope>NUCLEOTIDE SEQUENCE</scope>
    <source>
        <strain evidence="1">NM01_1-7b</strain>
    </source>
</reference>
<proteinExistence type="predicted"/>
<sequence length="195" mass="21515">MNIAEELMIILGISLDIFAVMECQGSLVAKIERKQLLTFCGILAAGQGLALGIGKFISTLLRQSVAEGDEIFLGQVVAAAIFLCQGMRFFLKAWQNERIVERREEKVDVAEFIKLYARTSIFTLLTGIAFGFLESSMWMLLALIMVLTVLVTVFGMYTGYRLGFEHKMKAYLAGGALLVAGGIDVICIHIGKFIF</sequence>
<accession>A0AC61RUL5</accession>
<dbReference type="EMBL" id="SRYA01000028">
    <property type="protein sequence ID" value="TGY95494.1"/>
    <property type="molecule type" value="Genomic_DNA"/>
</dbReference>
<evidence type="ECO:0000313" key="2">
    <source>
        <dbReference type="Proteomes" id="UP000304953"/>
    </source>
</evidence>
<keyword evidence="2" id="KW-1185">Reference proteome</keyword>
<organism evidence="1 2">
    <name type="scientific">Petralouisia muris</name>
    <dbReference type="NCBI Taxonomy" id="3032872"/>
    <lineage>
        <taxon>Bacteria</taxon>
        <taxon>Bacillati</taxon>
        <taxon>Bacillota</taxon>
        <taxon>Clostridia</taxon>
        <taxon>Lachnospirales</taxon>
        <taxon>Lachnospiraceae</taxon>
        <taxon>Petralouisia</taxon>
    </lineage>
</organism>
<protein>
    <submittedName>
        <fullName evidence="1">Uncharacterized protein</fullName>
    </submittedName>
</protein>